<gene>
    <name evidence="2" type="ORF">PAESOLCIP111_01677</name>
</gene>
<protein>
    <recommendedName>
        <fullName evidence="1">DUF2281 domain-containing protein</fullName>
    </recommendedName>
</protein>
<dbReference type="EMBL" id="CAJVAS010000005">
    <property type="protein sequence ID" value="CAG7614107.1"/>
    <property type="molecule type" value="Genomic_DNA"/>
</dbReference>
<sequence>MSLEEKLIQDFLTLPEDKKLEVIDFVEFLKTKIQNNLENMMDDIISENREALEELAK</sequence>
<feature type="domain" description="DUF2281" evidence="1">
    <location>
        <begin position="6"/>
        <end position="41"/>
    </location>
</feature>
<accession>A0A916JXU0</accession>
<dbReference type="AlphaFoldDB" id="A0A916JXU0"/>
<dbReference type="InterPro" id="IPR018739">
    <property type="entry name" value="DUF2281"/>
</dbReference>
<dbReference type="RefSeq" id="WP_218091475.1">
    <property type="nucleotide sequence ID" value="NZ_CAJVAS010000005.1"/>
</dbReference>
<evidence type="ECO:0000313" key="3">
    <source>
        <dbReference type="Proteomes" id="UP000693672"/>
    </source>
</evidence>
<name>A0A916JXU0_9BACL</name>
<evidence type="ECO:0000313" key="2">
    <source>
        <dbReference type="EMBL" id="CAG7614107.1"/>
    </source>
</evidence>
<reference evidence="2" key="1">
    <citation type="submission" date="2021-06" db="EMBL/GenBank/DDBJ databases">
        <authorList>
            <person name="Criscuolo A."/>
        </authorList>
    </citation>
    <scope>NUCLEOTIDE SEQUENCE</scope>
    <source>
        <strain evidence="2">CIP111600</strain>
    </source>
</reference>
<organism evidence="2 3">
    <name type="scientific">Paenibacillus solanacearum</name>
    <dbReference type="NCBI Taxonomy" id="2048548"/>
    <lineage>
        <taxon>Bacteria</taxon>
        <taxon>Bacillati</taxon>
        <taxon>Bacillota</taxon>
        <taxon>Bacilli</taxon>
        <taxon>Bacillales</taxon>
        <taxon>Paenibacillaceae</taxon>
        <taxon>Paenibacillus</taxon>
    </lineage>
</organism>
<evidence type="ECO:0000259" key="1">
    <source>
        <dbReference type="Pfam" id="PF10047"/>
    </source>
</evidence>
<proteinExistence type="predicted"/>
<keyword evidence="3" id="KW-1185">Reference proteome</keyword>
<comment type="caution">
    <text evidence="2">The sequence shown here is derived from an EMBL/GenBank/DDBJ whole genome shotgun (WGS) entry which is preliminary data.</text>
</comment>
<dbReference type="Proteomes" id="UP000693672">
    <property type="component" value="Unassembled WGS sequence"/>
</dbReference>
<dbReference type="Pfam" id="PF10047">
    <property type="entry name" value="DUF2281"/>
    <property type="match status" value="1"/>
</dbReference>